<dbReference type="Pfam" id="PF00528">
    <property type="entry name" value="BPD_transp_1"/>
    <property type="match status" value="1"/>
</dbReference>
<evidence type="ECO:0000256" key="3">
    <source>
        <dbReference type="ARBA" id="ARBA00022475"/>
    </source>
</evidence>
<name>A0ABD5EAR7_9ACTN</name>
<keyword evidence="5 7" id="KW-1133">Transmembrane helix</keyword>
<evidence type="ECO:0000256" key="7">
    <source>
        <dbReference type="RuleBase" id="RU363032"/>
    </source>
</evidence>
<evidence type="ECO:0000259" key="9">
    <source>
        <dbReference type="PROSITE" id="PS50928"/>
    </source>
</evidence>
<dbReference type="GO" id="GO:0005886">
    <property type="term" value="C:plasma membrane"/>
    <property type="evidence" value="ECO:0007669"/>
    <property type="project" value="UniProtKB-SubCell"/>
</dbReference>
<feature type="transmembrane region" description="Helical" evidence="7">
    <location>
        <begin position="173"/>
        <end position="193"/>
    </location>
</feature>
<feature type="transmembrane region" description="Helical" evidence="7">
    <location>
        <begin position="231"/>
        <end position="253"/>
    </location>
</feature>
<evidence type="ECO:0000256" key="1">
    <source>
        <dbReference type="ARBA" id="ARBA00004651"/>
    </source>
</evidence>
<feature type="domain" description="ABC transmembrane type-1" evidence="9">
    <location>
        <begin position="110"/>
        <end position="308"/>
    </location>
</feature>
<dbReference type="PROSITE" id="PS50928">
    <property type="entry name" value="ABC_TM1"/>
    <property type="match status" value="1"/>
</dbReference>
<dbReference type="PANTHER" id="PTHR43744:SF9">
    <property type="entry name" value="POLYGALACTURONAN_RHAMNOGALACTURONAN TRANSPORT SYSTEM PERMEASE PROTEIN YTCP"/>
    <property type="match status" value="1"/>
</dbReference>
<dbReference type="InterPro" id="IPR035906">
    <property type="entry name" value="MetI-like_sf"/>
</dbReference>
<evidence type="ECO:0000313" key="11">
    <source>
        <dbReference type="Proteomes" id="UP001183607"/>
    </source>
</evidence>
<organism evidence="10 11">
    <name type="scientific">Streptomyces evansiae</name>
    <dbReference type="NCBI Taxonomy" id="3075535"/>
    <lineage>
        <taxon>Bacteria</taxon>
        <taxon>Bacillati</taxon>
        <taxon>Actinomycetota</taxon>
        <taxon>Actinomycetes</taxon>
        <taxon>Kitasatosporales</taxon>
        <taxon>Streptomycetaceae</taxon>
        <taxon>Streptomyces</taxon>
    </lineage>
</organism>
<evidence type="ECO:0000256" key="4">
    <source>
        <dbReference type="ARBA" id="ARBA00022692"/>
    </source>
</evidence>
<dbReference type="SUPFAM" id="SSF161098">
    <property type="entry name" value="MetI-like"/>
    <property type="match status" value="1"/>
</dbReference>
<evidence type="ECO:0000256" key="2">
    <source>
        <dbReference type="ARBA" id="ARBA00022448"/>
    </source>
</evidence>
<dbReference type="PANTHER" id="PTHR43744">
    <property type="entry name" value="ABC TRANSPORTER PERMEASE PROTEIN MG189-RELATED-RELATED"/>
    <property type="match status" value="1"/>
</dbReference>
<feature type="transmembrane region" description="Helical" evidence="7">
    <location>
        <begin position="146"/>
        <end position="167"/>
    </location>
</feature>
<keyword evidence="2 7" id="KW-0813">Transport</keyword>
<dbReference type="AlphaFoldDB" id="A0ABD5EAR7"/>
<evidence type="ECO:0000313" key="10">
    <source>
        <dbReference type="EMBL" id="MDT0418516.1"/>
    </source>
</evidence>
<keyword evidence="4 7" id="KW-0812">Transmembrane</keyword>
<keyword evidence="6 7" id="KW-0472">Membrane</keyword>
<dbReference type="EMBL" id="JAVRER010000047">
    <property type="protein sequence ID" value="MDT0418516.1"/>
    <property type="molecule type" value="Genomic_DNA"/>
</dbReference>
<dbReference type="Proteomes" id="UP001183607">
    <property type="component" value="Unassembled WGS sequence"/>
</dbReference>
<evidence type="ECO:0000256" key="6">
    <source>
        <dbReference type="ARBA" id="ARBA00023136"/>
    </source>
</evidence>
<evidence type="ECO:0000256" key="8">
    <source>
        <dbReference type="SAM" id="MobiDB-lite"/>
    </source>
</evidence>
<feature type="compositionally biased region" description="Polar residues" evidence="8">
    <location>
        <begin position="1"/>
        <end position="11"/>
    </location>
</feature>
<reference evidence="11" key="1">
    <citation type="submission" date="2023-07" db="EMBL/GenBank/DDBJ databases">
        <title>30 novel species of actinomycetes from the DSMZ collection.</title>
        <authorList>
            <person name="Nouioui I."/>
        </authorList>
    </citation>
    <scope>NUCLEOTIDE SEQUENCE [LARGE SCALE GENOMIC DNA]</scope>
    <source>
        <strain evidence="11">DSM 41982</strain>
    </source>
</reference>
<dbReference type="InterPro" id="IPR000515">
    <property type="entry name" value="MetI-like"/>
</dbReference>
<gene>
    <name evidence="10" type="ORF">RM574_23820</name>
</gene>
<feature type="transmembrane region" description="Helical" evidence="7">
    <location>
        <begin position="110"/>
        <end position="134"/>
    </location>
</feature>
<dbReference type="Gene3D" id="1.10.3720.10">
    <property type="entry name" value="MetI-like"/>
    <property type="match status" value="1"/>
</dbReference>
<comment type="caution">
    <text evidence="10">The sequence shown here is derived from an EMBL/GenBank/DDBJ whole genome shotgun (WGS) entry which is preliminary data.</text>
</comment>
<evidence type="ECO:0000256" key="5">
    <source>
        <dbReference type="ARBA" id="ARBA00022989"/>
    </source>
</evidence>
<accession>A0ABD5EAR7</accession>
<comment type="subcellular location">
    <subcellularLocation>
        <location evidence="1 7">Cell membrane</location>
        <topology evidence="1 7">Multi-pass membrane protein</topology>
    </subcellularLocation>
</comment>
<feature type="region of interest" description="Disordered" evidence="8">
    <location>
        <begin position="1"/>
        <end position="39"/>
    </location>
</feature>
<protein>
    <submittedName>
        <fullName evidence="10">Carbohydrate ABC transporter permease</fullName>
    </submittedName>
</protein>
<feature type="transmembrane region" description="Helical" evidence="7">
    <location>
        <begin position="292"/>
        <end position="312"/>
    </location>
</feature>
<keyword evidence="3" id="KW-1003">Cell membrane</keyword>
<dbReference type="CDD" id="cd06261">
    <property type="entry name" value="TM_PBP2"/>
    <property type="match status" value="1"/>
</dbReference>
<feature type="transmembrane region" description="Helical" evidence="7">
    <location>
        <begin position="52"/>
        <end position="74"/>
    </location>
</feature>
<sequence>MSTAQLPTTPASADVPGPRDRRPPRPPKRRRVDAGIPGQTPASPPWRVLKSLVILLCCLAVILPFLTVVSTSLADTAQVNEAGGFVLWPDHPSFDSYEAILRGGLVTRAMAVSIGVTVVGTALSLLSSITLAYGLSRPGSFGHKPVLMILLFSMLFAPGVIPSYLLIKQLHLINSYWALILPTMVNAFNVIVLRSFFQSIPRELVDAARIDGANELNILTKVVLPLSRASVAVVGLFYAVSYWNAFFNALLYMNESAKWPMQLVLRTYVVNNAAIGAGEASAAGAPLPPSQALQAAIIVLSIVPIVLVYPFLQRHMNKGVMIGAVKG</sequence>
<dbReference type="RefSeq" id="WP_043254922.1">
    <property type="nucleotide sequence ID" value="NZ_JAVRER010000047.1"/>
</dbReference>
<comment type="similarity">
    <text evidence="7">Belongs to the binding-protein-dependent transport system permease family.</text>
</comment>
<proteinExistence type="inferred from homology"/>